<dbReference type="InterPro" id="IPR000719">
    <property type="entry name" value="Prot_kinase_dom"/>
</dbReference>
<dbReference type="GO" id="GO:0005524">
    <property type="term" value="F:ATP binding"/>
    <property type="evidence" value="ECO:0007669"/>
    <property type="project" value="InterPro"/>
</dbReference>
<evidence type="ECO:0000313" key="3">
    <source>
        <dbReference type="EMBL" id="KAK4132167.1"/>
    </source>
</evidence>
<dbReference type="AlphaFoldDB" id="A0AAN6UFS0"/>
<proteinExistence type="predicted"/>
<feature type="region of interest" description="Disordered" evidence="1">
    <location>
        <begin position="68"/>
        <end position="88"/>
    </location>
</feature>
<protein>
    <recommendedName>
        <fullName evidence="2">Protein kinase domain-containing protein</fullName>
    </recommendedName>
</protein>
<keyword evidence="4" id="KW-1185">Reference proteome</keyword>
<dbReference type="GO" id="GO:0004672">
    <property type="term" value="F:protein kinase activity"/>
    <property type="evidence" value="ECO:0007669"/>
    <property type="project" value="InterPro"/>
</dbReference>
<comment type="caution">
    <text evidence="3">The sequence shown here is derived from an EMBL/GenBank/DDBJ whole genome shotgun (WGS) entry which is preliminary data.</text>
</comment>
<dbReference type="Proteomes" id="UP001304895">
    <property type="component" value="Unassembled WGS sequence"/>
</dbReference>
<reference evidence="3" key="1">
    <citation type="journal article" date="2023" name="Mol. Phylogenet. Evol.">
        <title>Genome-scale phylogeny and comparative genomics of the fungal order Sordariales.</title>
        <authorList>
            <person name="Hensen N."/>
            <person name="Bonometti L."/>
            <person name="Westerberg I."/>
            <person name="Brannstrom I.O."/>
            <person name="Guillou S."/>
            <person name="Cros-Aarteil S."/>
            <person name="Calhoun S."/>
            <person name="Haridas S."/>
            <person name="Kuo A."/>
            <person name="Mondo S."/>
            <person name="Pangilinan J."/>
            <person name="Riley R."/>
            <person name="LaButti K."/>
            <person name="Andreopoulos B."/>
            <person name="Lipzen A."/>
            <person name="Chen C."/>
            <person name="Yan M."/>
            <person name="Daum C."/>
            <person name="Ng V."/>
            <person name="Clum A."/>
            <person name="Steindorff A."/>
            <person name="Ohm R.A."/>
            <person name="Martin F."/>
            <person name="Silar P."/>
            <person name="Natvig D.O."/>
            <person name="Lalanne C."/>
            <person name="Gautier V."/>
            <person name="Ament-Velasquez S.L."/>
            <person name="Kruys A."/>
            <person name="Hutchinson M.I."/>
            <person name="Powell A.J."/>
            <person name="Barry K."/>
            <person name="Miller A.N."/>
            <person name="Grigoriev I.V."/>
            <person name="Debuchy R."/>
            <person name="Gladieux P."/>
            <person name="Hiltunen Thoren M."/>
            <person name="Johannesson H."/>
        </authorList>
    </citation>
    <scope>NUCLEOTIDE SEQUENCE</scope>
    <source>
        <strain evidence="3">CBS 123565</strain>
    </source>
</reference>
<reference evidence="3" key="2">
    <citation type="submission" date="2023-05" db="EMBL/GenBank/DDBJ databases">
        <authorList>
            <consortium name="Lawrence Berkeley National Laboratory"/>
            <person name="Steindorff A."/>
            <person name="Hensen N."/>
            <person name="Bonometti L."/>
            <person name="Westerberg I."/>
            <person name="Brannstrom I.O."/>
            <person name="Guillou S."/>
            <person name="Cros-Aarteil S."/>
            <person name="Calhoun S."/>
            <person name="Haridas S."/>
            <person name="Kuo A."/>
            <person name="Mondo S."/>
            <person name="Pangilinan J."/>
            <person name="Riley R."/>
            <person name="Labutti K."/>
            <person name="Andreopoulos B."/>
            <person name="Lipzen A."/>
            <person name="Chen C."/>
            <person name="Yanf M."/>
            <person name="Daum C."/>
            <person name="Ng V."/>
            <person name="Clum A."/>
            <person name="Ohm R."/>
            <person name="Martin F."/>
            <person name="Silar P."/>
            <person name="Natvig D."/>
            <person name="Lalanne C."/>
            <person name="Gautier V."/>
            <person name="Ament-Velasquez S.L."/>
            <person name="Kruys A."/>
            <person name="Hutchinson M.I."/>
            <person name="Powell A.J."/>
            <person name="Barry K."/>
            <person name="Miller A.N."/>
            <person name="Grigoriev I.V."/>
            <person name="Debuchy R."/>
            <person name="Gladieux P."/>
            <person name="Thoren M.H."/>
            <person name="Johannesson H."/>
        </authorList>
    </citation>
    <scope>NUCLEOTIDE SEQUENCE</scope>
    <source>
        <strain evidence="3">CBS 123565</strain>
    </source>
</reference>
<feature type="compositionally biased region" description="Acidic residues" evidence="1">
    <location>
        <begin position="76"/>
        <end position="86"/>
    </location>
</feature>
<dbReference type="SUPFAM" id="SSF56112">
    <property type="entry name" value="Protein kinase-like (PK-like)"/>
    <property type="match status" value="1"/>
</dbReference>
<sequence length="351" mass="39360">MERTSNYRILGFTTANEGEEPPWFSLEVRLHNSRFRISVTLSNFRNSPAQFEEFHKYFALLLSENNDHGDGSFEGTGEEGEQEEQDTPPGRATLVDCFDWAISPCLTHFERLSPPPLLSSSRKLTLSHFLATTSFEYDLIATDEVLVPGEIERLETDEDCEPPPGGLDDRWLQSTPWTTSFPSFTPADIVVVCDNPQHPFDSNPAHVRIGQQRLYFKASLHPDDTVARKEVRVYERIASADLGDDVRTSRLYGIVRDERDQLVGLLLYSIEEDTPLTFAVGPETPDAVKDRWAEQIQHTLAALHRAGITWGDAKPDNILIDVHGDAWIIDFGGGRTEGWVDSDKTGTVGGD</sequence>
<evidence type="ECO:0000256" key="1">
    <source>
        <dbReference type="SAM" id="MobiDB-lite"/>
    </source>
</evidence>
<organism evidence="3 4">
    <name type="scientific">Trichocladium antarcticum</name>
    <dbReference type="NCBI Taxonomy" id="1450529"/>
    <lineage>
        <taxon>Eukaryota</taxon>
        <taxon>Fungi</taxon>
        <taxon>Dikarya</taxon>
        <taxon>Ascomycota</taxon>
        <taxon>Pezizomycotina</taxon>
        <taxon>Sordariomycetes</taxon>
        <taxon>Sordariomycetidae</taxon>
        <taxon>Sordariales</taxon>
        <taxon>Chaetomiaceae</taxon>
        <taxon>Trichocladium</taxon>
    </lineage>
</organism>
<feature type="domain" description="Protein kinase" evidence="2">
    <location>
        <begin position="124"/>
        <end position="351"/>
    </location>
</feature>
<dbReference type="PROSITE" id="PS50011">
    <property type="entry name" value="PROTEIN_KINASE_DOM"/>
    <property type="match status" value="1"/>
</dbReference>
<dbReference type="EMBL" id="MU853419">
    <property type="protein sequence ID" value="KAK4132167.1"/>
    <property type="molecule type" value="Genomic_DNA"/>
</dbReference>
<evidence type="ECO:0000313" key="4">
    <source>
        <dbReference type="Proteomes" id="UP001304895"/>
    </source>
</evidence>
<name>A0AAN6UFS0_9PEZI</name>
<accession>A0AAN6UFS0</accession>
<dbReference type="Gene3D" id="1.10.510.10">
    <property type="entry name" value="Transferase(Phosphotransferase) domain 1"/>
    <property type="match status" value="1"/>
</dbReference>
<gene>
    <name evidence="3" type="ORF">BT67DRAFT_92170</name>
</gene>
<dbReference type="InterPro" id="IPR011009">
    <property type="entry name" value="Kinase-like_dom_sf"/>
</dbReference>
<evidence type="ECO:0000259" key="2">
    <source>
        <dbReference type="PROSITE" id="PS50011"/>
    </source>
</evidence>